<evidence type="ECO:0000256" key="1">
    <source>
        <dbReference type="SAM" id="Phobius"/>
    </source>
</evidence>
<reference evidence="2" key="2">
    <citation type="submission" date="2014-05" db="EMBL/GenBank/DDBJ databases">
        <title>The genome and life-stage specific transcriptomes of Globodera pallida elucidate key aspects of plant parasitism by a cyst nematode.</title>
        <authorList>
            <person name="Cotton J.A."/>
            <person name="Lilley C.J."/>
            <person name="Jones L.M."/>
            <person name="Kikuchi T."/>
            <person name="Reid A.J."/>
            <person name="Thorpe P."/>
            <person name="Tsai I.J."/>
            <person name="Beasley H."/>
            <person name="Blok V."/>
            <person name="Cock P.J.A."/>
            <person name="Van den Akker S.E."/>
            <person name="Holroyd N."/>
            <person name="Hunt M."/>
            <person name="Mantelin S."/>
            <person name="Naghra H."/>
            <person name="Pain A."/>
            <person name="Palomares-Rius J.E."/>
            <person name="Zarowiecki M."/>
            <person name="Berriman M."/>
            <person name="Jones J.T."/>
            <person name="Urwin P.E."/>
        </authorList>
    </citation>
    <scope>NUCLEOTIDE SEQUENCE [LARGE SCALE GENOMIC DNA]</scope>
    <source>
        <strain evidence="2">Lindley</strain>
    </source>
</reference>
<reference evidence="2" key="1">
    <citation type="submission" date="2013-12" db="EMBL/GenBank/DDBJ databases">
        <authorList>
            <person name="Aslett M."/>
        </authorList>
    </citation>
    <scope>NUCLEOTIDE SEQUENCE [LARGE SCALE GENOMIC DNA]</scope>
    <source>
        <strain evidence="2">Lindley</strain>
    </source>
</reference>
<dbReference type="Proteomes" id="UP000050741">
    <property type="component" value="Unassembled WGS sequence"/>
</dbReference>
<dbReference type="WBParaSite" id="GPLIN_000645200">
    <property type="protein sequence ID" value="GPLIN_000645200"/>
    <property type="gene ID" value="GPLIN_000645200"/>
</dbReference>
<keyword evidence="2" id="KW-1185">Reference proteome</keyword>
<protein>
    <submittedName>
        <fullName evidence="3">Chitin synthase export chaperone</fullName>
    </submittedName>
</protein>
<evidence type="ECO:0000313" key="2">
    <source>
        <dbReference type="Proteomes" id="UP000050741"/>
    </source>
</evidence>
<reference evidence="3" key="3">
    <citation type="submission" date="2016-06" db="UniProtKB">
        <authorList>
            <consortium name="WormBaseParasite"/>
        </authorList>
    </citation>
    <scope>IDENTIFICATION</scope>
</reference>
<sequence length="166" mass="19126">MLFDQLDPPTVCFRVVDSWKLFGYSNRRTDPNPIPLLQRFGLGLTYPYAVICGFITCSLLCANWYGGKTCFFDGRVGFASGLNFVIVIINIVLFFLNFLTVTVYRMERLYSVIGTILFIIAFVCMVWYLIDYEINRGQLIASTVFVGIQMVLFIWDYQILHGEAYN</sequence>
<feature type="transmembrane region" description="Helical" evidence="1">
    <location>
        <begin position="109"/>
        <end position="130"/>
    </location>
</feature>
<feature type="transmembrane region" description="Helical" evidence="1">
    <location>
        <begin position="139"/>
        <end position="160"/>
    </location>
</feature>
<feature type="transmembrane region" description="Helical" evidence="1">
    <location>
        <begin position="78"/>
        <end position="103"/>
    </location>
</feature>
<dbReference type="AlphaFoldDB" id="A0A183C0Q9"/>
<feature type="transmembrane region" description="Helical" evidence="1">
    <location>
        <begin position="46"/>
        <end position="66"/>
    </location>
</feature>
<proteinExistence type="predicted"/>
<keyword evidence="1" id="KW-0812">Transmembrane</keyword>
<keyword evidence="1" id="KW-1133">Transmembrane helix</keyword>
<keyword evidence="1" id="KW-0472">Membrane</keyword>
<organism evidence="2 3">
    <name type="scientific">Globodera pallida</name>
    <name type="common">Potato cyst nematode worm</name>
    <name type="synonym">Heterodera pallida</name>
    <dbReference type="NCBI Taxonomy" id="36090"/>
    <lineage>
        <taxon>Eukaryota</taxon>
        <taxon>Metazoa</taxon>
        <taxon>Ecdysozoa</taxon>
        <taxon>Nematoda</taxon>
        <taxon>Chromadorea</taxon>
        <taxon>Rhabditida</taxon>
        <taxon>Tylenchina</taxon>
        <taxon>Tylenchomorpha</taxon>
        <taxon>Tylenchoidea</taxon>
        <taxon>Heteroderidae</taxon>
        <taxon>Heteroderinae</taxon>
        <taxon>Globodera</taxon>
    </lineage>
</organism>
<name>A0A183C0Q9_GLOPA</name>
<evidence type="ECO:0000313" key="3">
    <source>
        <dbReference type="WBParaSite" id="GPLIN_000645200"/>
    </source>
</evidence>
<accession>A0A183C0Q9</accession>